<evidence type="ECO:0000256" key="2">
    <source>
        <dbReference type="ARBA" id="ARBA00022554"/>
    </source>
</evidence>
<dbReference type="PANTHER" id="PTHR46140">
    <property type="entry name" value="VACUOLAR TRANSPORTER CHAPERONE 1-RELATED"/>
    <property type="match status" value="1"/>
</dbReference>
<dbReference type="PROSITE" id="PS51382">
    <property type="entry name" value="SPX"/>
    <property type="match status" value="1"/>
</dbReference>
<feature type="transmembrane region" description="Helical" evidence="6">
    <location>
        <begin position="1258"/>
        <end position="1278"/>
    </location>
</feature>
<keyword evidence="5 6" id="KW-0472">Membrane</keyword>
<feature type="transmembrane region" description="Helical" evidence="6">
    <location>
        <begin position="1220"/>
        <end position="1238"/>
    </location>
</feature>
<dbReference type="InterPro" id="IPR042267">
    <property type="entry name" value="VTC_sf"/>
</dbReference>
<organism evidence="8 9">
    <name type="scientific">Mucor saturninus</name>
    <dbReference type="NCBI Taxonomy" id="64648"/>
    <lineage>
        <taxon>Eukaryota</taxon>
        <taxon>Fungi</taxon>
        <taxon>Fungi incertae sedis</taxon>
        <taxon>Mucoromycota</taxon>
        <taxon>Mucoromycotina</taxon>
        <taxon>Mucoromycetes</taxon>
        <taxon>Mucorales</taxon>
        <taxon>Mucorineae</taxon>
        <taxon>Mucoraceae</taxon>
        <taxon>Mucor</taxon>
    </lineage>
</organism>
<dbReference type="EMBL" id="JAEPRD010000065">
    <property type="protein sequence ID" value="KAG2202055.1"/>
    <property type="molecule type" value="Genomic_DNA"/>
</dbReference>
<evidence type="ECO:0000256" key="5">
    <source>
        <dbReference type="ARBA" id="ARBA00023136"/>
    </source>
</evidence>
<dbReference type="InterPro" id="IPR003807">
    <property type="entry name" value="DUF202"/>
</dbReference>
<dbReference type="InterPro" id="IPR051572">
    <property type="entry name" value="VTC_Complex_Subunit"/>
</dbReference>
<keyword evidence="3 6" id="KW-0812">Transmembrane</keyword>
<accession>A0A8H7UZZ7</accession>
<name>A0A8H7UZZ7_9FUNG</name>
<evidence type="ECO:0000256" key="1">
    <source>
        <dbReference type="ARBA" id="ARBA00004128"/>
    </source>
</evidence>
<dbReference type="Proteomes" id="UP000603453">
    <property type="component" value="Unassembled WGS sequence"/>
</dbReference>
<evidence type="ECO:0000313" key="9">
    <source>
        <dbReference type="Proteomes" id="UP000603453"/>
    </source>
</evidence>
<protein>
    <recommendedName>
        <fullName evidence="7">SPX domain-containing protein</fullName>
    </recommendedName>
</protein>
<evidence type="ECO:0000259" key="7">
    <source>
        <dbReference type="PROSITE" id="PS51382"/>
    </source>
</evidence>
<dbReference type="InterPro" id="IPR004331">
    <property type="entry name" value="SPX_dom"/>
</dbReference>
<gene>
    <name evidence="8" type="ORF">INT47_006247</name>
</gene>
<evidence type="ECO:0000256" key="4">
    <source>
        <dbReference type="ARBA" id="ARBA00022989"/>
    </source>
</evidence>
<comment type="subcellular location">
    <subcellularLocation>
        <location evidence="1">Vacuole membrane</location>
        <topology evidence="1">Multi-pass membrane protein</topology>
    </subcellularLocation>
</comment>
<comment type="caution">
    <text evidence="8">The sequence shown here is derived from an EMBL/GenBank/DDBJ whole genome shotgun (WGS) entry which is preliminary data.</text>
</comment>
<dbReference type="Gene3D" id="3.20.100.30">
    <property type="entry name" value="VTC, catalytic tunnel domain"/>
    <property type="match status" value="2"/>
</dbReference>
<feature type="domain" description="SPX" evidence="7">
    <location>
        <begin position="1"/>
        <end position="133"/>
    </location>
</feature>
<dbReference type="Pfam" id="PF09359">
    <property type="entry name" value="VTC"/>
    <property type="match status" value="2"/>
</dbReference>
<dbReference type="CDD" id="cd14480">
    <property type="entry name" value="SPX_VTC2_like"/>
    <property type="match status" value="1"/>
</dbReference>
<proteinExistence type="predicted"/>
<dbReference type="GO" id="GO:0033254">
    <property type="term" value="C:vacuolar transporter chaperone complex"/>
    <property type="evidence" value="ECO:0007669"/>
    <property type="project" value="TreeGrafter"/>
</dbReference>
<dbReference type="GO" id="GO:0000329">
    <property type="term" value="C:fungal-type vacuole membrane"/>
    <property type="evidence" value="ECO:0007669"/>
    <property type="project" value="TreeGrafter"/>
</dbReference>
<evidence type="ECO:0000313" key="8">
    <source>
        <dbReference type="EMBL" id="KAG2202055.1"/>
    </source>
</evidence>
<dbReference type="OrthoDB" id="6493944at2759"/>
<feature type="transmembrane region" description="Helical" evidence="6">
    <location>
        <begin position="1193"/>
        <end position="1214"/>
    </location>
</feature>
<evidence type="ECO:0000256" key="6">
    <source>
        <dbReference type="SAM" id="Phobius"/>
    </source>
</evidence>
<keyword evidence="4 6" id="KW-1133">Transmembrane helix</keyword>
<feature type="transmembrane region" description="Helical" evidence="6">
    <location>
        <begin position="639"/>
        <end position="660"/>
    </location>
</feature>
<reference evidence="8" key="1">
    <citation type="submission" date="2020-12" db="EMBL/GenBank/DDBJ databases">
        <title>Metabolic potential, ecology and presence of endohyphal bacteria is reflected in genomic diversity of Mucoromycotina.</title>
        <authorList>
            <person name="Muszewska A."/>
            <person name="Okrasinska A."/>
            <person name="Steczkiewicz K."/>
            <person name="Drgas O."/>
            <person name="Orlowska M."/>
            <person name="Perlinska-Lenart U."/>
            <person name="Aleksandrzak-Piekarczyk T."/>
            <person name="Szatraj K."/>
            <person name="Zielenkiewicz U."/>
            <person name="Pilsyk S."/>
            <person name="Malc E."/>
            <person name="Mieczkowski P."/>
            <person name="Kruszewska J.S."/>
            <person name="Biernat P."/>
            <person name="Pawlowska J."/>
        </authorList>
    </citation>
    <scope>NUCLEOTIDE SEQUENCE</scope>
    <source>
        <strain evidence="8">WA0000017839</strain>
    </source>
</reference>
<dbReference type="CDD" id="cd07751">
    <property type="entry name" value="PolyPPase_VTC4_like"/>
    <property type="match status" value="1"/>
</dbReference>
<evidence type="ECO:0000256" key="3">
    <source>
        <dbReference type="ARBA" id="ARBA00022692"/>
    </source>
</evidence>
<dbReference type="InterPro" id="IPR018966">
    <property type="entry name" value="VTC_domain"/>
</dbReference>
<keyword evidence="9" id="KW-1185">Reference proteome</keyword>
<dbReference type="GO" id="GO:0006799">
    <property type="term" value="P:polyphosphate biosynthetic process"/>
    <property type="evidence" value="ECO:0007669"/>
    <property type="project" value="UniProtKB-ARBA"/>
</dbReference>
<feature type="transmembrane region" description="Helical" evidence="6">
    <location>
        <begin position="615"/>
        <end position="633"/>
    </location>
</feature>
<keyword evidence="2" id="KW-0926">Vacuole</keyword>
<dbReference type="PANTHER" id="PTHR46140:SF1">
    <property type="entry name" value="VACUOLAR TRANSPORTER CHAPERONE COMPLEX SUBUNIT 4-RELATED"/>
    <property type="match status" value="1"/>
</dbReference>
<sequence>MKFGDQLNTKIHEPWRSSYLQYNQLKIELKRRQLERGWTSQDESEFSQKIESELQKVYQFVSRGLTELEKRTHSAELSLATKNFDTIADSLTEILFDANDLAKFHQLNVTGFDKIIKKHDRWTFLDLRSHYHHRLSHAWPLDKLSLQFDVLIVKISELHDICHLHGNPRLQQHAQGADQTAFERATGKYWIHPDNITEVKSIILFHLPVHVFNQKKKYEESDMAVSSVYFDNNQFDLYDERLNRNDGAESIRLRWYGPLNADNDSVYIERKTHKAAWLDGKSVKDRFRLKEAQVDSFISGQYTADQFAQDLRVAAKGNPKKEAAVEESHFVASGIQESVKTRHLAPVCRVFYNRTAFQLPGDQRLRISLDSNLTFIREDKNKNRWRRNDVDIDYPFRSVAQDEVSRFPYAVLETKLQTHLGQESPAWLTRLIESHLVHEVPRFSKYLHGASMLFNDKVPTHPYWLEHFDMDIRKAPLTNVGLSRSMSFKPLVNGHHRESLLLLHENENGFVKSKSLGDLLDFGKKSKVPHLSINLMDNNASDPPAAAAAKSGQKDVLSRIWNYGIPGQYSTPSFFNNSKKPEGEAVLPRARSDRFTRPQVKKIEPKTFFANERTFISWLQFCALLLTVALNLLNNGDYISRIIGAVFIILSSLLAIYALARFQIRSWQLRTNKQIFRYDDVWGPTVLCILLFSGWSRDDEFYFTQTLLITEQDRVNNFIQLKIKQVGSDTRKVHDLLQFIQINDTGFYKILKKHDKWTGIVLLSSLYPDMHLQFQSWIHSLHQISSNHVQKQASPPAKPVTTTKFWIHPDNLTEVQANLMFHLPLTSTDRINTVYFDHPTTFNLYSELLERNEEAEIIRARWYGDTNRDVYFERKIHGESWVHNKGSSTKTRIHVPQQEVADFLSGRSQPKDPIFQSMQQNQLKPTLRCHHHRATYTNTSDPTLRISLDTNLTFIKQDSLDNSDFQHLLDRDQVNYFPFAVLEIKTTHNASIPPWLTELVESGHQLVYEVPYFSKYMHGTSLFYRQLLPLLPWWLGEMNIDIRRKSSYATIQSQHNGQCIIIEPPILPDYTSPVHHSREERIIEEEREEEEEKKIFNNSSCTVHDNSHHHQETYTHAYDSFLNSAIVVKMRDMKELYFNDPEGQPRDENYVSMVSWMYAKVTDNQQLLQSETSVKKGKKKVEPKLFFSNERTFISWLQFSALLLSVSLGLINFGDHISRASGGFFIVIAMGLAAYAQLRFQYRAWQIRFRGNSRFDDVYGPAVLCLVLIIALFVNLALRVGQPLPENPSPFGNHPNQTTMIED</sequence>
<dbReference type="Pfam" id="PF02656">
    <property type="entry name" value="DUF202"/>
    <property type="match status" value="2"/>
</dbReference>